<dbReference type="PROSITE" id="PS00096">
    <property type="entry name" value="SHMT"/>
    <property type="match status" value="1"/>
</dbReference>
<reference evidence="13 14" key="1">
    <citation type="submission" date="2020-07" db="EMBL/GenBank/DDBJ databases">
        <title>Roseicoccus Jingziensis gen. nov., sp. nov., isolated from coastal seawater.</title>
        <authorList>
            <person name="Feng X."/>
        </authorList>
    </citation>
    <scope>NUCLEOTIDE SEQUENCE [LARGE SCALE GENOMIC DNA]</scope>
    <source>
        <strain evidence="13 14">N1E253</strain>
    </source>
</reference>
<feature type="domain" description="Serine hydroxymethyltransferase-like" evidence="12">
    <location>
        <begin position="147"/>
        <end position="521"/>
    </location>
</feature>
<dbReference type="RefSeq" id="WP_178931011.1">
    <property type="nucleotide sequence ID" value="NZ_JACBAZ010000001.1"/>
</dbReference>
<gene>
    <name evidence="13" type="primary">rpiB</name>
    <name evidence="11" type="synonym">glyA</name>
    <name evidence="13" type="ORF">HW115_02610</name>
</gene>
<sequence length="552" mass="59611">MNIAIGADHGGVGLKHAIVQHLETSGISVQDFGTNSTDSVDYADYANEVGRGVSSGRYDRGILICRSGIGMCMAVNRYQHIRGANVRDVNEAEVTRQHNDANVICLGADHLSNDDAIAMVDAFLKTEYEGGRHDARLTKASGSRLALTDPELFSAMQAEEQRQNQNIELIASENFTSGAVMEAQGSLLTNKYAEGYPGRRWYGGCEFVDVAEQLAIDRVKEIFGADHANVQPHSGSQANTAVYFSVLKPGDKILTMDLAHGGHLTHGHKANFSGKFYEVTHYGVSEEDETIDYDALEKVAEEVQPALITTGASAYPREIDFERMGQIAKKVGAYLFVDMAHIAGLVAAGEHPNPVPHADFVTSTTHKSLRGPRGGIILCKQEYAKKIDSTVFPGIQGGPLMHVIAAKAACFGEILTGDFKAYSQQVIANAKAMAARLAEHGYRIVSGGTDNHLMLVDLRPAGMDGSIAQHALDESGITVNKNSIPFDTAGPFKPSGIRIGTPAVTTRGMKESDVEQVADFIHEALQNHADDAKLASIRERVYAFNRSFPLPK</sequence>
<comment type="similarity">
    <text evidence="4">Belongs to the LacAB/RpiB family.</text>
</comment>
<dbReference type="Gene3D" id="3.40.640.10">
    <property type="entry name" value="Type I PLP-dependent aspartate aminotransferase-like (Major domain)"/>
    <property type="match status" value="1"/>
</dbReference>
<dbReference type="NCBIfam" id="TIGR01120">
    <property type="entry name" value="rpiB"/>
    <property type="match status" value="1"/>
</dbReference>
<accession>A0A851GAQ2</accession>
<dbReference type="FunFam" id="3.40.640.10:FF:000001">
    <property type="entry name" value="Serine hydroxymethyltransferase"/>
    <property type="match status" value="1"/>
</dbReference>
<dbReference type="InterPro" id="IPR036569">
    <property type="entry name" value="RpiB_LacA_LacB_sf"/>
</dbReference>
<dbReference type="Gene3D" id="3.40.1400.10">
    <property type="entry name" value="Sugar-phosphate isomerase, RpiB/LacA/LacB"/>
    <property type="match status" value="1"/>
</dbReference>
<evidence type="ECO:0000256" key="3">
    <source>
        <dbReference type="ARBA" id="ARBA00006376"/>
    </source>
</evidence>
<keyword evidence="14" id="KW-1185">Reference proteome</keyword>
<dbReference type="EMBL" id="JACBAZ010000001">
    <property type="protein sequence ID" value="NWK54486.1"/>
    <property type="molecule type" value="Genomic_DNA"/>
</dbReference>
<evidence type="ECO:0000256" key="8">
    <source>
        <dbReference type="ARBA" id="ARBA00022679"/>
    </source>
</evidence>
<dbReference type="HAMAP" id="MF_00051">
    <property type="entry name" value="SHMT"/>
    <property type="match status" value="1"/>
</dbReference>
<dbReference type="InterPro" id="IPR015421">
    <property type="entry name" value="PyrdxlP-dep_Trfase_major"/>
</dbReference>
<evidence type="ECO:0000256" key="5">
    <source>
        <dbReference type="ARBA" id="ARBA00011738"/>
    </source>
</evidence>
<dbReference type="InterPro" id="IPR004785">
    <property type="entry name" value="RpiB"/>
</dbReference>
<dbReference type="Pfam" id="PF02502">
    <property type="entry name" value="LacAB_rpiB"/>
    <property type="match status" value="1"/>
</dbReference>
<dbReference type="InterPro" id="IPR015424">
    <property type="entry name" value="PyrdxlP-dep_Trfase"/>
</dbReference>
<organism evidence="13 14">
    <name type="scientific">Oceaniferula marina</name>
    <dbReference type="NCBI Taxonomy" id="2748318"/>
    <lineage>
        <taxon>Bacteria</taxon>
        <taxon>Pseudomonadati</taxon>
        <taxon>Verrucomicrobiota</taxon>
        <taxon>Verrucomicrobiia</taxon>
        <taxon>Verrucomicrobiales</taxon>
        <taxon>Verrucomicrobiaceae</taxon>
        <taxon>Oceaniferula</taxon>
    </lineage>
</organism>
<dbReference type="GO" id="GO:0030170">
    <property type="term" value="F:pyridoxal phosphate binding"/>
    <property type="evidence" value="ECO:0007669"/>
    <property type="project" value="UniProtKB-UniRule"/>
</dbReference>
<dbReference type="GO" id="GO:0016861">
    <property type="term" value="F:intramolecular oxidoreductase activity, interconverting aldoses and ketoses"/>
    <property type="evidence" value="ECO:0007669"/>
    <property type="project" value="UniProtKB-ARBA"/>
</dbReference>
<evidence type="ECO:0000256" key="10">
    <source>
        <dbReference type="ARBA" id="ARBA00023235"/>
    </source>
</evidence>
<feature type="binding site" evidence="11">
    <location>
        <position position="258"/>
    </location>
    <ligand>
        <name>(6S)-5,6,7,8-tetrahydrofolate</name>
        <dbReference type="ChEBI" id="CHEBI:57453"/>
    </ligand>
</feature>
<dbReference type="GO" id="GO:0019264">
    <property type="term" value="P:glycine biosynthetic process from serine"/>
    <property type="evidence" value="ECO:0007669"/>
    <property type="project" value="UniProtKB-UniRule"/>
</dbReference>
<keyword evidence="8 11" id="KW-0808">Transferase</keyword>
<comment type="pathway">
    <text evidence="11">Amino-acid biosynthesis; glycine biosynthesis; glycine from L-serine: step 1/1.</text>
</comment>
<dbReference type="UniPathway" id="UPA00288">
    <property type="reaction ID" value="UER01023"/>
</dbReference>
<dbReference type="InterPro" id="IPR039429">
    <property type="entry name" value="SHMT-like_dom"/>
</dbReference>
<dbReference type="GO" id="GO:0004372">
    <property type="term" value="F:glycine hydroxymethyltransferase activity"/>
    <property type="evidence" value="ECO:0007669"/>
    <property type="project" value="UniProtKB-UniRule"/>
</dbReference>
<comment type="similarity">
    <text evidence="3 11">Belongs to the SHMT family.</text>
</comment>
<comment type="function">
    <text evidence="11">Catalyzes the reversible interconversion of serine and glycine with tetrahydrofolate (THF) serving as the one-carbon carrier. This reaction serves as the major source of one-carbon groups required for the biosynthesis of purines, thymidylate, methionine, and other important biomolecules. Also exhibits THF-independent aldolase activity toward beta-hydroxyamino acids, producing glycine and aldehydes, via a retro-aldol mechanism.</text>
</comment>
<dbReference type="PANTHER" id="PTHR11680">
    <property type="entry name" value="SERINE HYDROXYMETHYLTRANSFERASE"/>
    <property type="match status" value="1"/>
</dbReference>
<evidence type="ECO:0000259" key="12">
    <source>
        <dbReference type="Pfam" id="PF00464"/>
    </source>
</evidence>
<dbReference type="NCBIfam" id="NF004051">
    <property type="entry name" value="PRK05571.1"/>
    <property type="match status" value="1"/>
</dbReference>
<dbReference type="InterPro" id="IPR015422">
    <property type="entry name" value="PyrdxlP-dep_Trfase_small"/>
</dbReference>
<evidence type="ECO:0000313" key="14">
    <source>
        <dbReference type="Proteomes" id="UP000557872"/>
    </source>
</evidence>
<comment type="subcellular location">
    <subcellularLocation>
        <location evidence="2 11">Cytoplasm</location>
    </subcellularLocation>
</comment>
<protein>
    <recommendedName>
        <fullName evidence="11">Serine hydroxymethyltransferase</fullName>
        <shortName evidence="11">SHMT</shortName>
        <shortName evidence="11">Serine methylase</shortName>
        <ecNumber evidence="11">2.1.2.1</ecNumber>
    </recommendedName>
</protein>
<dbReference type="InterPro" id="IPR049943">
    <property type="entry name" value="Ser_HO-MeTrfase-like"/>
</dbReference>
<dbReference type="NCBIfam" id="TIGR00689">
    <property type="entry name" value="rpiB_lacA_lacB"/>
    <property type="match status" value="1"/>
</dbReference>
<keyword evidence="10 13" id="KW-0413">Isomerase</keyword>
<evidence type="ECO:0000256" key="9">
    <source>
        <dbReference type="ARBA" id="ARBA00022898"/>
    </source>
</evidence>
<comment type="catalytic activity">
    <reaction evidence="11">
        <text>(6R)-5,10-methylene-5,6,7,8-tetrahydrofolate + glycine + H2O = (6S)-5,6,7,8-tetrahydrofolate + L-serine</text>
        <dbReference type="Rhea" id="RHEA:15481"/>
        <dbReference type="ChEBI" id="CHEBI:15377"/>
        <dbReference type="ChEBI" id="CHEBI:15636"/>
        <dbReference type="ChEBI" id="CHEBI:33384"/>
        <dbReference type="ChEBI" id="CHEBI:57305"/>
        <dbReference type="ChEBI" id="CHEBI:57453"/>
        <dbReference type="EC" id="2.1.2.1"/>
    </reaction>
</comment>
<dbReference type="GO" id="GO:0005829">
    <property type="term" value="C:cytosol"/>
    <property type="evidence" value="ECO:0007669"/>
    <property type="project" value="TreeGrafter"/>
</dbReference>
<evidence type="ECO:0000256" key="4">
    <source>
        <dbReference type="ARBA" id="ARBA00008754"/>
    </source>
</evidence>
<comment type="cofactor">
    <cofactor evidence="1 11">
        <name>pyridoxal 5'-phosphate</name>
        <dbReference type="ChEBI" id="CHEBI:597326"/>
    </cofactor>
</comment>
<feature type="binding site" evidence="11">
    <location>
        <begin position="262"/>
        <end position="264"/>
    </location>
    <ligand>
        <name>(6S)-5,6,7,8-tetrahydrofolate</name>
        <dbReference type="ChEBI" id="CHEBI:57453"/>
    </ligand>
</feature>
<comment type="caution">
    <text evidence="11">Lacks conserved residue(s) required for the propagation of feature annotation.</text>
</comment>
<dbReference type="Proteomes" id="UP000557872">
    <property type="component" value="Unassembled WGS sequence"/>
</dbReference>
<keyword evidence="6 11" id="KW-0963">Cytoplasm</keyword>
<dbReference type="GO" id="GO:0035999">
    <property type="term" value="P:tetrahydrofolate interconversion"/>
    <property type="evidence" value="ECO:0007669"/>
    <property type="project" value="UniProtKB-UniRule"/>
</dbReference>
<name>A0A851GAQ2_9BACT</name>
<evidence type="ECO:0000256" key="7">
    <source>
        <dbReference type="ARBA" id="ARBA00022563"/>
    </source>
</evidence>
<comment type="caution">
    <text evidence="13">The sequence shown here is derived from an EMBL/GenBank/DDBJ whole genome shotgun (WGS) entry which is preliminary data.</text>
</comment>
<evidence type="ECO:0000256" key="1">
    <source>
        <dbReference type="ARBA" id="ARBA00001933"/>
    </source>
</evidence>
<evidence type="ECO:0000256" key="6">
    <source>
        <dbReference type="ARBA" id="ARBA00022490"/>
    </source>
</evidence>
<evidence type="ECO:0000256" key="11">
    <source>
        <dbReference type="HAMAP-Rule" id="MF_00051"/>
    </source>
</evidence>
<dbReference type="Pfam" id="PF00464">
    <property type="entry name" value="SHMT"/>
    <property type="match status" value="1"/>
</dbReference>
<dbReference type="NCBIfam" id="NF000586">
    <property type="entry name" value="PRK00011.1"/>
    <property type="match status" value="1"/>
</dbReference>
<keyword evidence="11" id="KW-0028">Amino-acid biosynthesis</keyword>
<evidence type="ECO:0000313" key="13">
    <source>
        <dbReference type="EMBL" id="NWK54486.1"/>
    </source>
</evidence>
<keyword evidence="7 11" id="KW-0554">One-carbon metabolism</keyword>
<dbReference type="InterPro" id="IPR001085">
    <property type="entry name" value="Ser_HO-MeTrfase"/>
</dbReference>
<dbReference type="InterPro" id="IPR003500">
    <property type="entry name" value="RpiB_LacA_LacB"/>
</dbReference>
<dbReference type="PANTHER" id="PTHR11680:SF35">
    <property type="entry name" value="SERINE HYDROXYMETHYLTRANSFERASE 1"/>
    <property type="match status" value="1"/>
</dbReference>
<dbReference type="UniPathway" id="UPA00193"/>
<keyword evidence="9 11" id="KW-0663">Pyridoxal phosphate</keyword>
<dbReference type="SUPFAM" id="SSF89623">
    <property type="entry name" value="Ribose/Galactose isomerase RpiB/AlsB"/>
    <property type="match status" value="1"/>
</dbReference>
<dbReference type="EC" id="2.1.2.1" evidence="11"/>
<feature type="modified residue" description="N6-(pyridoxal phosphate)lysine" evidence="11">
    <location>
        <position position="367"/>
    </location>
</feature>
<dbReference type="CDD" id="cd00378">
    <property type="entry name" value="SHMT"/>
    <property type="match status" value="1"/>
</dbReference>
<proteinExistence type="inferred from homology"/>
<dbReference type="GO" id="GO:0005975">
    <property type="term" value="P:carbohydrate metabolic process"/>
    <property type="evidence" value="ECO:0007669"/>
    <property type="project" value="InterPro"/>
</dbReference>
<comment type="pathway">
    <text evidence="11">One-carbon metabolism; tetrahydrofolate interconversion.</text>
</comment>
<dbReference type="Gene3D" id="3.90.1150.10">
    <property type="entry name" value="Aspartate Aminotransferase, domain 1"/>
    <property type="match status" value="1"/>
</dbReference>
<comment type="subunit">
    <text evidence="5 11">Homodimer.</text>
</comment>
<dbReference type="SUPFAM" id="SSF53383">
    <property type="entry name" value="PLP-dependent transferases"/>
    <property type="match status" value="1"/>
</dbReference>
<dbReference type="AlphaFoldDB" id="A0A851GAQ2"/>
<evidence type="ECO:0000256" key="2">
    <source>
        <dbReference type="ARBA" id="ARBA00004496"/>
    </source>
</evidence>
<dbReference type="InterPro" id="IPR019798">
    <property type="entry name" value="Ser_HO-MeTrfase_PLP_BS"/>
</dbReference>
<feature type="site" description="Plays an important role in substrate specificity" evidence="11">
    <location>
        <position position="366"/>
    </location>
</feature>